<dbReference type="KEGG" id="fgl:EM308_14850"/>
<dbReference type="PANTHER" id="PTHR43792:SF1">
    <property type="entry name" value="N-ACETYLTRANSFERASE DOMAIN-CONTAINING PROTEIN"/>
    <property type="match status" value="1"/>
</dbReference>
<dbReference type="EMBL" id="CP017479">
    <property type="protein sequence ID" value="AOW10666.1"/>
    <property type="molecule type" value="Genomic_DNA"/>
</dbReference>
<feature type="domain" description="N-acetyltransferase" evidence="1">
    <location>
        <begin position="17"/>
        <end position="174"/>
    </location>
</feature>
<dbReference type="SUPFAM" id="SSF55729">
    <property type="entry name" value="Acyl-CoA N-acyltransferases (Nat)"/>
    <property type="match status" value="1"/>
</dbReference>
<dbReference type="Proteomes" id="UP000175968">
    <property type="component" value="Chromosome"/>
</dbReference>
<accession>A0AAC9I579</accession>
<evidence type="ECO:0000259" key="1">
    <source>
        <dbReference type="PROSITE" id="PS51186"/>
    </source>
</evidence>
<dbReference type="GO" id="GO:0016747">
    <property type="term" value="F:acyltransferase activity, transferring groups other than amino-acyl groups"/>
    <property type="evidence" value="ECO:0007669"/>
    <property type="project" value="InterPro"/>
</dbReference>
<dbReference type="AlphaFoldDB" id="A0AAC9I579"/>
<evidence type="ECO:0000313" key="3">
    <source>
        <dbReference type="Proteomes" id="UP000175968"/>
    </source>
</evidence>
<gene>
    <name evidence="2" type="ORF">EM308_14850</name>
</gene>
<dbReference type="CDD" id="cd04301">
    <property type="entry name" value="NAT_SF"/>
    <property type="match status" value="1"/>
</dbReference>
<proteinExistence type="predicted"/>
<reference evidence="2 3" key="1">
    <citation type="submission" date="2016-10" db="EMBL/GenBank/DDBJ databases">
        <title>Flavobacterium gilvum sp. nov., isolated from stream water.</title>
        <authorList>
            <person name="Shin S.-K."/>
            <person name="Cho Y.-J."/>
            <person name="Yi H."/>
        </authorList>
    </citation>
    <scope>NUCLEOTIDE SEQUENCE [LARGE SCALE GENOMIC DNA]</scope>
    <source>
        <strain evidence="2 3">EM1308</strain>
    </source>
</reference>
<dbReference type="Pfam" id="PF13302">
    <property type="entry name" value="Acetyltransf_3"/>
    <property type="match status" value="1"/>
</dbReference>
<dbReference type="PANTHER" id="PTHR43792">
    <property type="entry name" value="GNAT FAMILY, PUTATIVE (AFU_ORTHOLOGUE AFUA_3G00765)-RELATED-RELATED"/>
    <property type="match status" value="1"/>
</dbReference>
<evidence type="ECO:0000313" key="2">
    <source>
        <dbReference type="EMBL" id="AOW10666.1"/>
    </source>
</evidence>
<dbReference type="InterPro" id="IPR016181">
    <property type="entry name" value="Acyl_CoA_acyltransferase"/>
</dbReference>
<name>A0AAC9I579_9FLAO</name>
<sequence>MLEINFLPFPVLKTKRLLLRQVNKNDANTILSLRSNDEVMKYIPRPYLKTKEDALELIAMFDDKIENGIGINWGICFPDEPEKIIGIIGHYRLKPEHFRAEVGYMIFPEYNGKGIVSEALQKVVEYGFKEMKLHSLEAILDPENKGSEKVLLKNGFVKEGHLIENEYYEGRFLDSMIYSLLNNS</sequence>
<dbReference type="Gene3D" id="3.40.630.30">
    <property type="match status" value="1"/>
</dbReference>
<protein>
    <submittedName>
        <fullName evidence="2">Alanine acetyltransferase</fullName>
    </submittedName>
</protein>
<dbReference type="PROSITE" id="PS51186">
    <property type="entry name" value="GNAT"/>
    <property type="match status" value="1"/>
</dbReference>
<dbReference type="InterPro" id="IPR000182">
    <property type="entry name" value="GNAT_dom"/>
</dbReference>
<dbReference type="InterPro" id="IPR051531">
    <property type="entry name" value="N-acetyltransferase"/>
</dbReference>
<keyword evidence="3" id="KW-1185">Reference proteome</keyword>
<dbReference type="RefSeq" id="WP_035641366.1">
    <property type="nucleotide sequence ID" value="NZ_CP017479.1"/>
</dbReference>
<organism evidence="2 3">
    <name type="scientific">Flavobacterium gilvum</name>
    <dbReference type="NCBI Taxonomy" id="1492737"/>
    <lineage>
        <taxon>Bacteria</taxon>
        <taxon>Pseudomonadati</taxon>
        <taxon>Bacteroidota</taxon>
        <taxon>Flavobacteriia</taxon>
        <taxon>Flavobacteriales</taxon>
        <taxon>Flavobacteriaceae</taxon>
        <taxon>Flavobacterium</taxon>
    </lineage>
</organism>